<reference evidence="1" key="1">
    <citation type="submission" date="2015-10" db="EMBL/GenBank/DDBJ databases">
        <authorList>
            <person name="Gilbert D.G."/>
        </authorList>
    </citation>
    <scope>NUCLEOTIDE SEQUENCE</scope>
</reference>
<dbReference type="Gene3D" id="3.40.50.300">
    <property type="entry name" value="P-loop containing nucleotide triphosphate hydrolases"/>
    <property type="match status" value="1"/>
</dbReference>
<dbReference type="InterPro" id="IPR027417">
    <property type="entry name" value="P-loop_NTPase"/>
</dbReference>
<dbReference type="Gene3D" id="1.10.8.60">
    <property type="match status" value="1"/>
</dbReference>
<dbReference type="SUPFAM" id="SSF52540">
    <property type="entry name" value="P-loop containing nucleoside triphosphate hydrolases"/>
    <property type="match status" value="1"/>
</dbReference>
<organism evidence="1">
    <name type="scientific">hydrothermal vent metagenome</name>
    <dbReference type="NCBI Taxonomy" id="652676"/>
    <lineage>
        <taxon>unclassified sequences</taxon>
        <taxon>metagenomes</taxon>
        <taxon>ecological metagenomes</taxon>
    </lineage>
</organism>
<evidence type="ECO:0000313" key="1">
    <source>
        <dbReference type="EMBL" id="CUS57744.1"/>
    </source>
</evidence>
<protein>
    <submittedName>
        <fullName evidence="1">DnaA regulatory inactivator Hda (Homologous to DnaA)</fullName>
    </submittedName>
</protein>
<dbReference type="AlphaFoldDB" id="A0A160U448"/>
<proteinExistence type="predicted"/>
<accession>A0A160U448</accession>
<sequence>MNPANPNRPYKPSQLSLGFPAKEPTLDALLVTEANESALAVLGAPQSWPFPVICLLGPPRCGLSVLARAWCQEFEGSYHVAKEFSRLKSRGLAALASGFVAVDDADRVKKSENLLTLINTATAEGGHVLLTSKHHPSQWQTQSADLKSRLMALPVIEIGEPDEKMLKARLESAAERYFLKLEPEVIKYLVPRLELSYEAIEIFIEKLNDKVTEAGRAPSVPLAREVVEELGWADPDQRSML</sequence>
<gene>
    <name evidence="1" type="ORF">MGWOODY_Hyp1824</name>
</gene>
<dbReference type="EMBL" id="CZQD01000048">
    <property type="protein sequence ID" value="CUS57744.1"/>
    <property type="molecule type" value="Genomic_DNA"/>
</dbReference>
<name>A0A160U448_9ZZZZ</name>